<dbReference type="EMBL" id="CP089982">
    <property type="protein sequence ID" value="WXA99587.1"/>
    <property type="molecule type" value="Genomic_DNA"/>
</dbReference>
<dbReference type="RefSeq" id="WP_394850226.1">
    <property type="nucleotide sequence ID" value="NZ_CP089982.1"/>
</dbReference>
<dbReference type="Gene3D" id="3.10.450.50">
    <property type="match status" value="1"/>
</dbReference>
<dbReference type="Pfam" id="PF12680">
    <property type="entry name" value="SnoaL_2"/>
    <property type="match status" value="1"/>
</dbReference>
<keyword evidence="3" id="KW-1185">Reference proteome</keyword>
<name>A0ABZ2KLP8_9BACT</name>
<evidence type="ECO:0000313" key="3">
    <source>
        <dbReference type="Proteomes" id="UP001379533"/>
    </source>
</evidence>
<feature type="domain" description="SnoaL-like" evidence="1">
    <location>
        <begin position="11"/>
        <end position="116"/>
    </location>
</feature>
<dbReference type="InterPro" id="IPR032710">
    <property type="entry name" value="NTF2-like_dom_sf"/>
</dbReference>
<dbReference type="PANTHER" id="PTHR41252:SF1">
    <property type="entry name" value="BLR2505 PROTEIN"/>
    <property type="match status" value="1"/>
</dbReference>
<dbReference type="Proteomes" id="UP001379533">
    <property type="component" value="Chromosome"/>
</dbReference>
<gene>
    <name evidence="2" type="ORF">LZC95_22565</name>
</gene>
<reference evidence="2 3" key="1">
    <citation type="submission" date="2021-12" db="EMBL/GenBank/DDBJ databases">
        <title>Discovery of the Pendulisporaceae a myxobacterial family with distinct sporulation behavior and unique specialized metabolism.</title>
        <authorList>
            <person name="Garcia R."/>
            <person name="Popoff A."/>
            <person name="Bader C.D."/>
            <person name="Loehr J."/>
            <person name="Walesch S."/>
            <person name="Walt C."/>
            <person name="Boldt J."/>
            <person name="Bunk B."/>
            <person name="Haeckl F.J.F.P.J."/>
            <person name="Gunesch A.P."/>
            <person name="Birkelbach J."/>
            <person name="Nuebel U."/>
            <person name="Pietschmann T."/>
            <person name="Bach T."/>
            <person name="Mueller R."/>
        </authorList>
    </citation>
    <scope>NUCLEOTIDE SEQUENCE [LARGE SCALE GENOMIC DNA]</scope>
    <source>
        <strain evidence="2 3">MSr12523</strain>
    </source>
</reference>
<dbReference type="InterPro" id="IPR037401">
    <property type="entry name" value="SnoaL-like"/>
</dbReference>
<dbReference type="SUPFAM" id="SSF54427">
    <property type="entry name" value="NTF2-like"/>
    <property type="match status" value="1"/>
</dbReference>
<organism evidence="2 3">
    <name type="scientific">Pendulispora brunnea</name>
    <dbReference type="NCBI Taxonomy" id="2905690"/>
    <lineage>
        <taxon>Bacteria</taxon>
        <taxon>Pseudomonadati</taxon>
        <taxon>Myxococcota</taxon>
        <taxon>Myxococcia</taxon>
        <taxon>Myxococcales</taxon>
        <taxon>Sorangiineae</taxon>
        <taxon>Pendulisporaceae</taxon>
        <taxon>Pendulispora</taxon>
    </lineage>
</organism>
<evidence type="ECO:0000259" key="1">
    <source>
        <dbReference type="Pfam" id="PF12680"/>
    </source>
</evidence>
<proteinExistence type="predicted"/>
<evidence type="ECO:0000313" key="2">
    <source>
        <dbReference type="EMBL" id="WXA99587.1"/>
    </source>
</evidence>
<dbReference type="PANTHER" id="PTHR41252">
    <property type="entry name" value="BLR2505 PROTEIN"/>
    <property type="match status" value="1"/>
</dbReference>
<accession>A0ABZ2KLP8</accession>
<protein>
    <submittedName>
        <fullName evidence="2">Nuclear transport factor 2 family protein</fullName>
    </submittedName>
</protein>
<sequence>MESNENKRLLQHVYAELAKGNSRPLVESLADDVRWTVPGTTKWSKTYVGKESVLRDLLAPLRAKFATPYKATATRFIAEGDCVVVEARGDVMTKSNMPYNNAYCFVYRFAEGKVRELVEYADTELVTSALGDPTEASPPG</sequence>